<dbReference type="SUPFAM" id="SSF54593">
    <property type="entry name" value="Glyoxalase/Bleomycin resistance protein/Dihydroxybiphenyl dioxygenase"/>
    <property type="match status" value="1"/>
</dbReference>
<name>A0A538TPY6_UNCEI</name>
<evidence type="ECO:0000313" key="3">
    <source>
        <dbReference type="Proteomes" id="UP000316609"/>
    </source>
</evidence>
<evidence type="ECO:0000313" key="2">
    <source>
        <dbReference type="EMBL" id="TMQ65660.1"/>
    </source>
</evidence>
<reference evidence="2 3" key="1">
    <citation type="journal article" date="2019" name="Nat. Microbiol.">
        <title>Mediterranean grassland soil C-N compound turnover is dependent on rainfall and depth, and is mediated by genomically divergent microorganisms.</title>
        <authorList>
            <person name="Diamond S."/>
            <person name="Andeer P.F."/>
            <person name="Li Z."/>
            <person name="Crits-Christoph A."/>
            <person name="Burstein D."/>
            <person name="Anantharaman K."/>
            <person name="Lane K.R."/>
            <person name="Thomas B.C."/>
            <person name="Pan C."/>
            <person name="Northen T.R."/>
            <person name="Banfield J.F."/>
        </authorList>
    </citation>
    <scope>NUCLEOTIDE SEQUENCE [LARGE SCALE GENOMIC DNA]</scope>
    <source>
        <strain evidence="2">WS_8</strain>
    </source>
</reference>
<organism evidence="2 3">
    <name type="scientific">Eiseniibacteriota bacterium</name>
    <dbReference type="NCBI Taxonomy" id="2212470"/>
    <lineage>
        <taxon>Bacteria</taxon>
        <taxon>Candidatus Eiseniibacteriota</taxon>
    </lineage>
</organism>
<accession>A0A538TPY6</accession>
<dbReference type="Proteomes" id="UP000316609">
    <property type="component" value="Unassembled WGS sequence"/>
</dbReference>
<dbReference type="Pfam" id="PF00903">
    <property type="entry name" value="Glyoxalase"/>
    <property type="match status" value="1"/>
</dbReference>
<evidence type="ECO:0000259" key="1">
    <source>
        <dbReference type="PROSITE" id="PS51819"/>
    </source>
</evidence>
<dbReference type="AlphaFoldDB" id="A0A538TPY6"/>
<feature type="domain" description="VOC" evidence="1">
    <location>
        <begin position="7"/>
        <end position="122"/>
    </location>
</feature>
<dbReference type="InterPro" id="IPR037523">
    <property type="entry name" value="VOC_core"/>
</dbReference>
<comment type="caution">
    <text evidence="2">The sequence shown here is derived from an EMBL/GenBank/DDBJ whole genome shotgun (WGS) entry which is preliminary data.</text>
</comment>
<protein>
    <submittedName>
        <fullName evidence="2">VOC family protein</fullName>
    </submittedName>
</protein>
<dbReference type="InterPro" id="IPR029068">
    <property type="entry name" value="Glyas_Bleomycin-R_OHBP_Dase"/>
</dbReference>
<dbReference type="InterPro" id="IPR004360">
    <property type="entry name" value="Glyas_Fos-R_dOase_dom"/>
</dbReference>
<dbReference type="Gene3D" id="3.10.180.10">
    <property type="entry name" value="2,3-Dihydroxybiphenyl 1,2-Dioxygenase, domain 1"/>
    <property type="match status" value="1"/>
</dbReference>
<sequence length="128" mass="13897">MSLAEATVGQLLIPVDDFERGVAFYRDVLGIPFLFSAPPQMAFFACGPVRLLVGVTPAGQSAQRGSAIYFRVNDIHGAFESLKDKGVQFRADPHVVYRTPQSVLWLSEFNDPDGNPLALMSEVTAAPV</sequence>
<dbReference type="PROSITE" id="PS51819">
    <property type="entry name" value="VOC"/>
    <property type="match status" value="1"/>
</dbReference>
<dbReference type="EMBL" id="VBOY01000068">
    <property type="protein sequence ID" value="TMQ65660.1"/>
    <property type="molecule type" value="Genomic_DNA"/>
</dbReference>
<gene>
    <name evidence="2" type="ORF">E6K78_07310</name>
</gene>
<proteinExistence type="predicted"/>